<dbReference type="GO" id="GO:0016780">
    <property type="term" value="F:phosphotransferase activity, for other substituted phosphate groups"/>
    <property type="evidence" value="ECO:0007669"/>
    <property type="project" value="TreeGrafter"/>
</dbReference>
<dbReference type="InterPro" id="IPR003362">
    <property type="entry name" value="Bact_transf"/>
</dbReference>
<feature type="transmembrane region" description="Helical" evidence="8">
    <location>
        <begin position="120"/>
        <end position="141"/>
    </location>
</feature>
<accession>A0A7K0CLI6</accession>
<dbReference type="AlphaFoldDB" id="A0A7K0CLI6"/>
<feature type="domain" description="Bacterial sugar transferase" evidence="9">
    <location>
        <begin position="281"/>
        <end position="469"/>
    </location>
</feature>
<comment type="caution">
    <text evidence="10">The sequence shown here is derived from an EMBL/GenBank/DDBJ whole genome shotgun (WGS) entry which is preliminary data.</text>
</comment>
<keyword evidence="4 8" id="KW-0812">Transmembrane</keyword>
<evidence type="ECO:0000259" key="9">
    <source>
        <dbReference type="Pfam" id="PF02397"/>
    </source>
</evidence>
<reference evidence="10 11" key="1">
    <citation type="submission" date="2019-10" db="EMBL/GenBank/DDBJ databases">
        <title>Streptomyces smaragdinus sp. nov. and Streptomyces fabii sp. nov., isolated from the gut of fungus growing-termite Macrotermes natalensis.</title>
        <authorList>
            <person name="Schwitalla J."/>
            <person name="Benndorf R."/>
            <person name="Martin K."/>
            <person name="De Beer W."/>
            <person name="Kaster A.-K."/>
            <person name="Vollmers J."/>
            <person name="Poulsen M."/>
            <person name="Beemelmanns C."/>
        </authorList>
    </citation>
    <scope>NUCLEOTIDE SEQUENCE [LARGE SCALE GENOMIC DNA]</scope>
    <source>
        <strain evidence="10 11">RB5</strain>
    </source>
</reference>
<evidence type="ECO:0000256" key="8">
    <source>
        <dbReference type="SAM" id="Phobius"/>
    </source>
</evidence>
<dbReference type="PANTHER" id="PTHR30576">
    <property type="entry name" value="COLANIC BIOSYNTHESIS UDP-GLUCOSE LIPID CARRIER TRANSFERASE"/>
    <property type="match status" value="1"/>
</dbReference>
<evidence type="ECO:0000313" key="11">
    <source>
        <dbReference type="Proteomes" id="UP000466345"/>
    </source>
</evidence>
<dbReference type="GO" id="GO:0016020">
    <property type="term" value="C:membrane"/>
    <property type="evidence" value="ECO:0007669"/>
    <property type="project" value="UniProtKB-SubCell"/>
</dbReference>
<keyword evidence="3" id="KW-0808">Transferase</keyword>
<comment type="subcellular location">
    <subcellularLocation>
        <location evidence="1">Membrane</location>
        <topology evidence="1">Multi-pass membrane protein</topology>
    </subcellularLocation>
</comment>
<evidence type="ECO:0000256" key="3">
    <source>
        <dbReference type="ARBA" id="ARBA00022679"/>
    </source>
</evidence>
<dbReference type="Proteomes" id="UP000466345">
    <property type="component" value="Unassembled WGS sequence"/>
</dbReference>
<evidence type="ECO:0000256" key="7">
    <source>
        <dbReference type="SAM" id="MobiDB-lite"/>
    </source>
</evidence>
<keyword evidence="11" id="KW-1185">Reference proteome</keyword>
<keyword evidence="5 8" id="KW-1133">Transmembrane helix</keyword>
<feature type="transmembrane region" description="Helical" evidence="8">
    <location>
        <begin position="45"/>
        <end position="74"/>
    </location>
</feature>
<feature type="transmembrane region" description="Helical" evidence="8">
    <location>
        <begin position="287"/>
        <end position="307"/>
    </location>
</feature>
<dbReference type="EMBL" id="WEGJ01000020">
    <property type="protein sequence ID" value="MQY14347.1"/>
    <property type="molecule type" value="Genomic_DNA"/>
</dbReference>
<proteinExistence type="inferred from homology"/>
<dbReference type="Pfam" id="PF02397">
    <property type="entry name" value="Bac_transf"/>
    <property type="match status" value="1"/>
</dbReference>
<gene>
    <name evidence="10" type="ORF">SRB5_45120</name>
</gene>
<sequence>MAVLSVTHEQEYVQQRIPDPGEPDPSSGRAAARGSSRPDLVIADLAAAVAGAALVAPGEWPLLLVMPVLWFTTMYGHRAHERVTLGSGPADYRRVVRGAAVLPALAAAVAWGLLRDPALFRALVLAAVPAAALSLGARFLLRRRGGTAVVVGTSDGVVDYVTALGGPRFDGASITGVCLSDPVHAPRVRRLGLPVLGGVEDAPGAARTVGAGALVVLPVPGLDAAALRRLHWGAADAGADFLIAPPVHEAAASRLAVRTVGGVPLIQVRAARVARLPRLLKDLAERLVAAALLLLLAPVMVAVAAAVRLESRGPALFRQQRVGLHGRHFTMLKFRTMRVDAEALRAALRSANHNADGLLFKVRNDPRITRVGAALRKYSIDELPQLINVLWGRMSLVGPRPSLPEEAERYGQEVRRRLLVKPGVTGLWQVSGRSDLPWVEAVRLDLSYVDNWSLGLDARILLRTGPAVMRGTGAY</sequence>
<evidence type="ECO:0000256" key="5">
    <source>
        <dbReference type="ARBA" id="ARBA00022989"/>
    </source>
</evidence>
<dbReference type="OrthoDB" id="9808602at2"/>
<feature type="region of interest" description="Disordered" evidence="7">
    <location>
        <begin position="1"/>
        <end position="33"/>
    </location>
</feature>
<dbReference type="InterPro" id="IPR017475">
    <property type="entry name" value="EPS_sugar_tfrase"/>
</dbReference>
<dbReference type="RefSeq" id="WP_153454940.1">
    <property type="nucleotide sequence ID" value="NZ_WEGJ01000020.1"/>
</dbReference>
<protein>
    <recommendedName>
        <fullName evidence="9">Bacterial sugar transferase domain-containing protein</fullName>
    </recommendedName>
</protein>
<name>A0A7K0CLI6_9ACTN</name>
<feature type="transmembrane region" description="Helical" evidence="8">
    <location>
        <begin position="95"/>
        <end position="114"/>
    </location>
</feature>
<evidence type="ECO:0000256" key="4">
    <source>
        <dbReference type="ARBA" id="ARBA00022692"/>
    </source>
</evidence>
<organism evidence="10 11">
    <name type="scientific">Streptomyces smaragdinus</name>
    <dbReference type="NCBI Taxonomy" id="2585196"/>
    <lineage>
        <taxon>Bacteria</taxon>
        <taxon>Bacillati</taxon>
        <taxon>Actinomycetota</taxon>
        <taxon>Actinomycetes</taxon>
        <taxon>Kitasatosporales</taxon>
        <taxon>Streptomycetaceae</taxon>
        <taxon>Streptomyces</taxon>
    </lineage>
</organism>
<keyword evidence="6 8" id="KW-0472">Membrane</keyword>
<evidence type="ECO:0000313" key="10">
    <source>
        <dbReference type="EMBL" id="MQY14347.1"/>
    </source>
</evidence>
<evidence type="ECO:0000256" key="1">
    <source>
        <dbReference type="ARBA" id="ARBA00004141"/>
    </source>
</evidence>
<dbReference type="PANTHER" id="PTHR30576:SF10">
    <property type="entry name" value="SLL5057 PROTEIN"/>
    <property type="match status" value="1"/>
</dbReference>
<evidence type="ECO:0000256" key="2">
    <source>
        <dbReference type="ARBA" id="ARBA00006464"/>
    </source>
</evidence>
<evidence type="ECO:0000256" key="6">
    <source>
        <dbReference type="ARBA" id="ARBA00023136"/>
    </source>
</evidence>
<dbReference type="NCBIfam" id="TIGR03025">
    <property type="entry name" value="EPS_sugtrans"/>
    <property type="match status" value="1"/>
</dbReference>
<comment type="similarity">
    <text evidence="2">Belongs to the bacterial sugar transferase family.</text>
</comment>